<organism evidence="3 4">
    <name type="scientific">Brevundimonas subvibrioides (strain ATCC 15264 / DSM 4735 / LMG 14903 / NBRC 16000 / CB 81)</name>
    <name type="common">Caulobacter subvibrioides</name>
    <dbReference type="NCBI Taxonomy" id="633149"/>
    <lineage>
        <taxon>Bacteria</taxon>
        <taxon>Pseudomonadati</taxon>
        <taxon>Pseudomonadota</taxon>
        <taxon>Alphaproteobacteria</taxon>
        <taxon>Caulobacterales</taxon>
        <taxon>Caulobacteraceae</taxon>
        <taxon>Brevundimonas</taxon>
    </lineage>
</organism>
<dbReference type="RefSeq" id="WP_013269967.1">
    <property type="nucleotide sequence ID" value="NC_014375.1"/>
</dbReference>
<keyword evidence="2" id="KW-0732">Signal</keyword>
<dbReference type="BioCyc" id="BSUB633149:G1GM8-2564-MONOMER"/>
<evidence type="ECO:0000256" key="1">
    <source>
        <dbReference type="SAM" id="MobiDB-lite"/>
    </source>
</evidence>
<gene>
    <name evidence="3" type="ordered locus">Bresu_2559</name>
</gene>
<dbReference type="OrthoDB" id="4736977at2"/>
<feature type="region of interest" description="Disordered" evidence="1">
    <location>
        <begin position="102"/>
        <end position="163"/>
    </location>
</feature>
<protein>
    <submittedName>
        <fullName evidence="3">Uncharacterized protein</fullName>
    </submittedName>
</protein>
<evidence type="ECO:0000313" key="3">
    <source>
        <dbReference type="EMBL" id="ADL01866.1"/>
    </source>
</evidence>
<sequence>MKKTLLAAASTAALVIGMSAFGTAAMAQATMTVTNTGEVPIVELAISGTSVEDFGDNLLDEEIAPGDAVEVTFDVGDDCVQDVMATYEDGDTEEVYDVDLCEGGGFEVEDDDVDEEDPSEDEEEDEDDAEDEEEDEEEEDEEEDEEEEDDAEDEEEEEEEEEE</sequence>
<dbReference type="EMBL" id="CP002102">
    <property type="protein sequence ID" value="ADL01866.1"/>
    <property type="molecule type" value="Genomic_DNA"/>
</dbReference>
<feature type="signal peptide" evidence="2">
    <location>
        <begin position="1"/>
        <end position="24"/>
    </location>
</feature>
<dbReference type="InParanoid" id="D9QLH2"/>
<feature type="compositionally biased region" description="Acidic residues" evidence="1">
    <location>
        <begin position="107"/>
        <end position="163"/>
    </location>
</feature>
<evidence type="ECO:0000313" key="4">
    <source>
        <dbReference type="Proteomes" id="UP000002696"/>
    </source>
</evidence>
<dbReference type="STRING" id="633149.Bresu_2559"/>
<dbReference type="AlphaFoldDB" id="D9QLH2"/>
<keyword evidence="4" id="KW-1185">Reference proteome</keyword>
<reference evidence="4" key="1">
    <citation type="journal article" date="2011" name="J. Bacteriol.">
        <title>Genome sequences of eight morphologically diverse alphaproteobacteria.</title>
        <authorList>
            <consortium name="US DOE Joint Genome Institute"/>
            <person name="Brown P.J."/>
            <person name="Kysela D.T."/>
            <person name="Buechlein A."/>
            <person name="Hemmerich C."/>
            <person name="Brun Y.V."/>
        </authorList>
    </citation>
    <scope>NUCLEOTIDE SEQUENCE [LARGE SCALE GENOMIC DNA]</scope>
    <source>
        <strain evidence="4">ATCC 15264 / DSM 4735 / LMG 14903 / NBRC 16000 / CB 81</strain>
    </source>
</reference>
<dbReference type="Proteomes" id="UP000002696">
    <property type="component" value="Chromosome"/>
</dbReference>
<dbReference type="KEGG" id="bsb:Bresu_2559"/>
<dbReference type="HOGENOM" id="CLU_1624004_0_0_5"/>
<feature type="chain" id="PRO_5003126960" evidence="2">
    <location>
        <begin position="25"/>
        <end position="163"/>
    </location>
</feature>
<accession>D9QLH2</accession>
<evidence type="ECO:0000256" key="2">
    <source>
        <dbReference type="SAM" id="SignalP"/>
    </source>
</evidence>
<proteinExistence type="predicted"/>
<name>D9QLH2_BRESC</name>